<sequence length="424" mass="48585">MADFLQLNILDDGGIDITKDNFDFRNKPFADSDVFESKVEGFQQLTTGNDVKKIYELELSSKSFQFWPGDAIGILPCNDHIEVDKLFIRLGIEKNIRKRYKLSIKPDTVKKNPIIPKHIPPEGIFIDIFLNHVDVRKPMKKAFLKVLSKFTEDKEELGYLEHLTSPKGSTKYLNFINGLGRTLLGLLNTFPKSFPPIETILEHSQPLQPRFFSIASSPLSGTLKITFFIVENPDGTKGVCTGWLENVLQNQEIIPVYFKTPGKFRIHEDPKRTIIMVATGTGLAPFKSFLDHRYFQKHSGRDIGKCILYYGCRYRDRDFLYKDILDKYLQEGVLSNLYTAFSRDGDTKCYVQDKLKETGKEFVDSLFIDDAVVYICGDPKTMVKDVLSVIVSNIEQYHDCSERNAQDLLKCLQDDGRILIDSWT</sequence>
<dbReference type="Gene3D" id="1.20.990.10">
    <property type="entry name" value="NADPH-cytochrome p450 Reductase, Chain A, domain 3"/>
    <property type="match status" value="1"/>
</dbReference>
<comment type="cofactor">
    <cofactor evidence="1">
        <name>FAD</name>
        <dbReference type="ChEBI" id="CHEBI:57692"/>
    </cofactor>
</comment>
<feature type="domain" description="FAD-binding FR-type" evidence="8">
    <location>
        <begin position="32"/>
        <end position="267"/>
    </location>
</feature>
<organism evidence="9 10">
    <name type="scientific">Acanthoscelides obtectus</name>
    <name type="common">Bean weevil</name>
    <name type="synonym">Bruchus obtectus</name>
    <dbReference type="NCBI Taxonomy" id="200917"/>
    <lineage>
        <taxon>Eukaryota</taxon>
        <taxon>Metazoa</taxon>
        <taxon>Ecdysozoa</taxon>
        <taxon>Arthropoda</taxon>
        <taxon>Hexapoda</taxon>
        <taxon>Insecta</taxon>
        <taxon>Pterygota</taxon>
        <taxon>Neoptera</taxon>
        <taxon>Endopterygota</taxon>
        <taxon>Coleoptera</taxon>
        <taxon>Polyphaga</taxon>
        <taxon>Cucujiformia</taxon>
        <taxon>Chrysomeloidea</taxon>
        <taxon>Chrysomelidae</taxon>
        <taxon>Bruchinae</taxon>
        <taxon>Bruchini</taxon>
        <taxon>Acanthoscelides</taxon>
    </lineage>
</organism>
<evidence type="ECO:0000313" key="10">
    <source>
        <dbReference type="Proteomes" id="UP001152888"/>
    </source>
</evidence>
<dbReference type="Pfam" id="PF00667">
    <property type="entry name" value="FAD_binding_1"/>
    <property type="match status" value="1"/>
</dbReference>
<dbReference type="AlphaFoldDB" id="A0A9P0PA30"/>
<dbReference type="InterPro" id="IPR003097">
    <property type="entry name" value="CysJ-like_FAD-binding"/>
</dbReference>
<dbReference type="EC" id="1.6.2.4" evidence="5"/>
<dbReference type="GO" id="GO:0030586">
    <property type="term" value="F:[methionine synthase] reductase (NADPH) activity"/>
    <property type="evidence" value="ECO:0007669"/>
    <property type="project" value="UniProtKB-EC"/>
</dbReference>
<evidence type="ECO:0000259" key="8">
    <source>
        <dbReference type="PROSITE" id="PS51384"/>
    </source>
</evidence>
<dbReference type="GO" id="GO:0009725">
    <property type="term" value="P:response to hormone"/>
    <property type="evidence" value="ECO:0007669"/>
    <property type="project" value="TreeGrafter"/>
</dbReference>
<keyword evidence="4" id="KW-0560">Oxidoreductase</keyword>
<dbReference type="GO" id="GO:0050660">
    <property type="term" value="F:flavin adenine dinucleotide binding"/>
    <property type="evidence" value="ECO:0007669"/>
    <property type="project" value="TreeGrafter"/>
</dbReference>
<keyword evidence="2" id="KW-0285">Flavoprotein</keyword>
<dbReference type="Proteomes" id="UP001152888">
    <property type="component" value="Unassembled WGS sequence"/>
</dbReference>
<dbReference type="SUPFAM" id="SSF63380">
    <property type="entry name" value="Riboflavin synthase domain-like"/>
    <property type="match status" value="1"/>
</dbReference>
<dbReference type="PANTHER" id="PTHR19384">
    <property type="entry name" value="NITRIC OXIDE SYNTHASE-RELATED"/>
    <property type="match status" value="1"/>
</dbReference>
<evidence type="ECO:0000256" key="6">
    <source>
        <dbReference type="ARBA" id="ARBA00039088"/>
    </source>
</evidence>
<dbReference type="FunFam" id="1.20.990.10:FF:000007">
    <property type="entry name" value="Methionine synthase reductase"/>
    <property type="match status" value="1"/>
</dbReference>
<dbReference type="InterPro" id="IPR039261">
    <property type="entry name" value="FNR_nucleotide-bd"/>
</dbReference>
<dbReference type="Gene3D" id="3.40.50.80">
    <property type="entry name" value="Nucleotide-binding domain of ferredoxin-NADP reductase (FNR) module"/>
    <property type="match status" value="1"/>
</dbReference>
<comment type="caution">
    <text evidence="9">The sequence shown here is derived from an EMBL/GenBank/DDBJ whole genome shotgun (WGS) entry which is preliminary data.</text>
</comment>
<dbReference type="InterPro" id="IPR001709">
    <property type="entry name" value="Flavoprot_Pyr_Nucl_cyt_Rdtase"/>
</dbReference>
<dbReference type="GO" id="GO:0010181">
    <property type="term" value="F:FMN binding"/>
    <property type="evidence" value="ECO:0007669"/>
    <property type="project" value="TreeGrafter"/>
</dbReference>
<gene>
    <name evidence="9" type="ORF">ACAOBT_LOCUS11376</name>
</gene>
<protein>
    <recommendedName>
        <fullName evidence="7">Methionine synthase reductase</fullName>
        <ecNumber evidence="6">1.16.1.8</ecNumber>
        <ecNumber evidence="5">1.6.2.4</ecNumber>
    </recommendedName>
</protein>
<keyword evidence="3" id="KW-0274">FAD</keyword>
<reference evidence="9" key="1">
    <citation type="submission" date="2022-03" db="EMBL/GenBank/DDBJ databases">
        <authorList>
            <person name="Sayadi A."/>
        </authorList>
    </citation>
    <scope>NUCLEOTIDE SEQUENCE</scope>
</reference>
<dbReference type="InterPro" id="IPR001433">
    <property type="entry name" value="OxRdtase_FAD/NAD-bd"/>
</dbReference>
<evidence type="ECO:0000256" key="3">
    <source>
        <dbReference type="ARBA" id="ARBA00022827"/>
    </source>
</evidence>
<dbReference type="PANTHER" id="PTHR19384:SF17">
    <property type="entry name" value="NADPH--CYTOCHROME P450 REDUCTASE"/>
    <property type="match status" value="1"/>
</dbReference>
<dbReference type="InterPro" id="IPR017938">
    <property type="entry name" value="Riboflavin_synthase-like_b-brl"/>
</dbReference>
<evidence type="ECO:0000256" key="7">
    <source>
        <dbReference type="ARBA" id="ARBA00040659"/>
    </source>
</evidence>
<name>A0A9P0PA30_ACAOB</name>
<dbReference type="OrthoDB" id="1856718at2759"/>
<dbReference type="GO" id="GO:0005829">
    <property type="term" value="C:cytosol"/>
    <property type="evidence" value="ECO:0007669"/>
    <property type="project" value="TreeGrafter"/>
</dbReference>
<dbReference type="SUPFAM" id="SSF52343">
    <property type="entry name" value="Ferredoxin reductase-like, C-terminal NADP-linked domain"/>
    <property type="match status" value="1"/>
</dbReference>
<dbReference type="GO" id="GO:0003958">
    <property type="term" value="F:NADPH-hemoprotein reductase activity"/>
    <property type="evidence" value="ECO:0007669"/>
    <property type="project" value="UniProtKB-EC"/>
</dbReference>
<accession>A0A9P0PA30</accession>
<dbReference type="InterPro" id="IPR023173">
    <property type="entry name" value="NADPH_Cyt_P450_Rdtase_alpha"/>
</dbReference>
<evidence type="ECO:0000256" key="4">
    <source>
        <dbReference type="ARBA" id="ARBA00023002"/>
    </source>
</evidence>
<proteinExistence type="predicted"/>
<dbReference type="Gene3D" id="2.40.30.10">
    <property type="entry name" value="Translation factors"/>
    <property type="match status" value="1"/>
</dbReference>
<evidence type="ECO:0000256" key="5">
    <source>
        <dbReference type="ARBA" id="ARBA00023797"/>
    </source>
</evidence>
<dbReference type="InterPro" id="IPR017927">
    <property type="entry name" value="FAD-bd_FR_type"/>
</dbReference>
<evidence type="ECO:0000313" key="9">
    <source>
        <dbReference type="EMBL" id="CAH1974960.1"/>
    </source>
</evidence>
<dbReference type="EMBL" id="CAKOFQ010006830">
    <property type="protein sequence ID" value="CAH1974960.1"/>
    <property type="molecule type" value="Genomic_DNA"/>
</dbReference>
<dbReference type="PRINTS" id="PR00410">
    <property type="entry name" value="PHEHYDRXLASE"/>
</dbReference>
<dbReference type="Pfam" id="PF00175">
    <property type="entry name" value="NAD_binding_1"/>
    <property type="match status" value="1"/>
</dbReference>
<keyword evidence="10" id="KW-1185">Reference proteome</keyword>
<dbReference type="EC" id="1.16.1.8" evidence="6"/>
<dbReference type="PROSITE" id="PS51384">
    <property type="entry name" value="FAD_FR"/>
    <property type="match status" value="1"/>
</dbReference>
<evidence type="ECO:0000256" key="1">
    <source>
        <dbReference type="ARBA" id="ARBA00001974"/>
    </source>
</evidence>
<dbReference type="PRINTS" id="PR00371">
    <property type="entry name" value="FPNCR"/>
</dbReference>
<evidence type="ECO:0000256" key="2">
    <source>
        <dbReference type="ARBA" id="ARBA00022630"/>
    </source>
</evidence>